<evidence type="ECO:0000256" key="7">
    <source>
        <dbReference type="ARBA" id="ARBA00048558"/>
    </source>
</evidence>
<dbReference type="Pfam" id="PF00551">
    <property type="entry name" value="Formyl_trans_N"/>
    <property type="match status" value="1"/>
</dbReference>
<keyword evidence="5 8" id="KW-0808">Transferase</keyword>
<name>A0A7C3G5I4_9PROT</name>
<dbReference type="HAMAP" id="MF_00182">
    <property type="entry name" value="Formyl_trans"/>
    <property type="match status" value="1"/>
</dbReference>
<gene>
    <name evidence="8" type="primary">fmt</name>
    <name evidence="11" type="ORF">ENJ46_04440</name>
</gene>
<evidence type="ECO:0000256" key="8">
    <source>
        <dbReference type="HAMAP-Rule" id="MF_00182"/>
    </source>
</evidence>
<evidence type="ECO:0000256" key="5">
    <source>
        <dbReference type="ARBA" id="ARBA00022679"/>
    </source>
</evidence>
<dbReference type="InterPro" id="IPR041711">
    <property type="entry name" value="Met-tRNA-FMT_N"/>
</dbReference>
<dbReference type="InterPro" id="IPR002376">
    <property type="entry name" value="Formyl_transf_N"/>
</dbReference>
<dbReference type="PANTHER" id="PTHR11138:SF5">
    <property type="entry name" value="METHIONYL-TRNA FORMYLTRANSFERASE, MITOCHONDRIAL"/>
    <property type="match status" value="1"/>
</dbReference>
<dbReference type="CDD" id="cd08704">
    <property type="entry name" value="Met_tRNA_FMT_C"/>
    <property type="match status" value="1"/>
</dbReference>
<dbReference type="PANTHER" id="PTHR11138">
    <property type="entry name" value="METHIONYL-TRNA FORMYLTRANSFERASE"/>
    <property type="match status" value="1"/>
</dbReference>
<dbReference type="InterPro" id="IPR044135">
    <property type="entry name" value="Met-tRNA-FMT_C"/>
</dbReference>
<dbReference type="CDD" id="cd08646">
    <property type="entry name" value="FMT_core_Met-tRNA-FMT_N"/>
    <property type="match status" value="1"/>
</dbReference>
<dbReference type="EC" id="2.1.2.9" evidence="3 8"/>
<evidence type="ECO:0000259" key="9">
    <source>
        <dbReference type="Pfam" id="PF00551"/>
    </source>
</evidence>
<proteinExistence type="inferred from homology"/>
<dbReference type="SUPFAM" id="SSF53328">
    <property type="entry name" value="Formyltransferase"/>
    <property type="match status" value="1"/>
</dbReference>
<dbReference type="Pfam" id="PF02911">
    <property type="entry name" value="Formyl_trans_C"/>
    <property type="match status" value="1"/>
</dbReference>
<comment type="similarity">
    <text evidence="2 8">Belongs to the Fmt family.</text>
</comment>
<dbReference type="SUPFAM" id="SSF50486">
    <property type="entry name" value="FMT C-terminal domain-like"/>
    <property type="match status" value="1"/>
</dbReference>
<dbReference type="Gene3D" id="3.40.50.170">
    <property type="entry name" value="Formyl transferase, N-terminal domain"/>
    <property type="match status" value="1"/>
</dbReference>
<dbReference type="NCBIfam" id="TIGR00460">
    <property type="entry name" value="fmt"/>
    <property type="match status" value="1"/>
</dbReference>
<feature type="domain" description="Formyl transferase C-terminal" evidence="10">
    <location>
        <begin position="202"/>
        <end position="302"/>
    </location>
</feature>
<dbReference type="Gene3D" id="3.10.25.10">
    <property type="entry name" value="Formyl transferase, C-terminal domain"/>
    <property type="match status" value="1"/>
</dbReference>
<evidence type="ECO:0000256" key="1">
    <source>
        <dbReference type="ARBA" id="ARBA00002606"/>
    </source>
</evidence>
<organism evidence="11">
    <name type="scientific">Hellea balneolensis</name>
    <dbReference type="NCBI Taxonomy" id="287478"/>
    <lineage>
        <taxon>Bacteria</taxon>
        <taxon>Pseudomonadati</taxon>
        <taxon>Pseudomonadota</taxon>
        <taxon>Alphaproteobacteria</taxon>
        <taxon>Maricaulales</taxon>
        <taxon>Robiginitomaculaceae</taxon>
        <taxon>Hellea</taxon>
    </lineage>
</organism>
<dbReference type="GO" id="GO:0005829">
    <property type="term" value="C:cytosol"/>
    <property type="evidence" value="ECO:0007669"/>
    <property type="project" value="TreeGrafter"/>
</dbReference>
<dbReference type="InterPro" id="IPR011034">
    <property type="entry name" value="Formyl_transferase-like_C_sf"/>
</dbReference>
<evidence type="ECO:0000256" key="2">
    <source>
        <dbReference type="ARBA" id="ARBA00010699"/>
    </source>
</evidence>
<feature type="domain" description="Formyl transferase N-terminal" evidence="9">
    <location>
        <begin position="1"/>
        <end position="179"/>
    </location>
</feature>
<dbReference type="InterPro" id="IPR005793">
    <property type="entry name" value="Formyl_trans_C"/>
</dbReference>
<sequence>MRVVFMGTPDFAVPSLSEILAAGHEVVCVYTQPPRRAGRGKHVHKSPVHQFADIMGVPVRTPESFRKPSVIDGLKALNVDVACVVAYGQILPVRALAAPRYGCLNLHGSRLPRWRGAAPIQRAVMAGDRQTAAQIIQMEKGLDTGPILLSENIDITPEDTAGSLHDKMARVGAGLWPRALAALARDALTPTMQSGEASYARKIEKSETKINWAQPAQHVRNHIRGLSPFPGAWCELPLSQDPQGKTVRCKIHAAHVENASGKPGEILDDALLIACADRAIRLLRVQPAGKGEMDADDYVRGRPCPVGAIVA</sequence>
<evidence type="ECO:0000313" key="11">
    <source>
        <dbReference type="EMBL" id="HFB55153.1"/>
    </source>
</evidence>
<dbReference type="GO" id="GO:0004479">
    <property type="term" value="F:methionyl-tRNA formyltransferase activity"/>
    <property type="evidence" value="ECO:0007669"/>
    <property type="project" value="UniProtKB-UniRule"/>
</dbReference>
<evidence type="ECO:0000259" key="10">
    <source>
        <dbReference type="Pfam" id="PF02911"/>
    </source>
</evidence>
<reference evidence="11" key="1">
    <citation type="journal article" date="2020" name="mSystems">
        <title>Genome- and Community-Level Interaction Insights into Carbon Utilization and Element Cycling Functions of Hydrothermarchaeota in Hydrothermal Sediment.</title>
        <authorList>
            <person name="Zhou Z."/>
            <person name="Liu Y."/>
            <person name="Xu W."/>
            <person name="Pan J."/>
            <person name="Luo Z.H."/>
            <person name="Li M."/>
        </authorList>
    </citation>
    <scope>NUCLEOTIDE SEQUENCE [LARGE SCALE GENOMIC DNA]</scope>
    <source>
        <strain evidence="11">HyVt-489</strain>
    </source>
</reference>
<accession>A0A7C3G5I4</accession>
<comment type="catalytic activity">
    <reaction evidence="7 8">
        <text>L-methionyl-tRNA(fMet) + (6R)-10-formyltetrahydrofolate = N-formyl-L-methionyl-tRNA(fMet) + (6S)-5,6,7,8-tetrahydrofolate + H(+)</text>
        <dbReference type="Rhea" id="RHEA:24380"/>
        <dbReference type="Rhea" id="RHEA-COMP:9952"/>
        <dbReference type="Rhea" id="RHEA-COMP:9953"/>
        <dbReference type="ChEBI" id="CHEBI:15378"/>
        <dbReference type="ChEBI" id="CHEBI:57453"/>
        <dbReference type="ChEBI" id="CHEBI:78530"/>
        <dbReference type="ChEBI" id="CHEBI:78844"/>
        <dbReference type="ChEBI" id="CHEBI:195366"/>
        <dbReference type="EC" id="2.1.2.9"/>
    </reaction>
</comment>
<dbReference type="AlphaFoldDB" id="A0A7C3G5I4"/>
<evidence type="ECO:0000256" key="6">
    <source>
        <dbReference type="ARBA" id="ARBA00022917"/>
    </source>
</evidence>
<comment type="caution">
    <text evidence="11">The sequence shown here is derived from an EMBL/GenBank/DDBJ whole genome shotgun (WGS) entry which is preliminary data.</text>
</comment>
<dbReference type="InterPro" id="IPR037022">
    <property type="entry name" value="Formyl_trans_C_sf"/>
</dbReference>
<protein>
    <recommendedName>
        <fullName evidence="4 8">Methionyl-tRNA formyltransferase</fullName>
        <ecNumber evidence="3 8">2.1.2.9</ecNumber>
    </recommendedName>
</protein>
<dbReference type="InterPro" id="IPR036477">
    <property type="entry name" value="Formyl_transf_N_sf"/>
</dbReference>
<keyword evidence="6 8" id="KW-0648">Protein biosynthesis</keyword>
<dbReference type="Proteomes" id="UP000886042">
    <property type="component" value="Unassembled WGS sequence"/>
</dbReference>
<evidence type="ECO:0000256" key="3">
    <source>
        <dbReference type="ARBA" id="ARBA00012261"/>
    </source>
</evidence>
<dbReference type="InterPro" id="IPR005794">
    <property type="entry name" value="Fmt"/>
</dbReference>
<evidence type="ECO:0000256" key="4">
    <source>
        <dbReference type="ARBA" id="ARBA00016014"/>
    </source>
</evidence>
<feature type="binding site" evidence="8">
    <location>
        <begin position="109"/>
        <end position="112"/>
    </location>
    <ligand>
        <name>(6S)-5,6,7,8-tetrahydrofolate</name>
        <dbReference type="ChEBI" id="CHEBI:57453"/>
    </ligand>
</feature>
<comment type="function">
    <text evidence="1 8">Attaches a formyl group to the free amino group of methionyl-tRNA(fMet). The formyl group appears to play a dual role in the initiator identity of N-formylmethionyl-tRNA by promoting its recognition by IF2 and preventing the misappropriation of this tRNA by the elongation apparatus.</text>
</comment>
<dbReference type="EMBL" id="DRMN01000292">
    <property type="protein sequence ID" value="HFB55153.1"/>
    <property type="molecule type" value="Genomic_DNA"/>
</dbReference>